<evidence type="ECO:0000256" key="1">
    <source>
        <dbReference type="SAM" id="SignalP"/>
    </source>
</evidence>
<feature type="signal peptide" evidence="1">
    <location>
        <begin position="1"/>
        <end position="22"/>
    </location>
</feature>
<evidence type="ECO:0000313" key="3">
    <source>
        <dbReference type="Proteomes" id="UP001195914"/>
    </source>
</evidence>
<reference evidence="2" key="1">
    <citation type="journal article" date="2014" name="Nucleic Acids Res.">
        <title>The evolutionary dynamics of variant antigen genes in Babesia reveal a history of genomic innovation underlying host-parasite interaction.</title>
        <authorList>
            <person name="Jackson A.P."/>
            <person name="Otto T.D."/>
            <person name="Darby A."/>
            <person name="Ramaprasad A."/>
            <person name="Xia D."/>
            <person name="Echaide I.E."/>
            <person name="Farber M."/>
            <person name="Gahlot S."/>
            <person name="Gamble J."/>
            <person name="Gupta D."/>
            <person name="Gupta Y."/>
            <person name="Jackson L."/>
            <person name="Malandrin L."/>
            <person name="Malas T.B."/>
            <person name="Moussa E."/>
            <person name="Nair M."/>
            <person name="Reid A.J."/>
            <person name="Sanders M."/>
            <person name="Sharma J."/>
            <person name="Tracey A."/>
            <person name="Quail M.A."/>
            <person name="Weir W."/>
            <person name="Wastling J.M."/>
            <person name="Hall N."/>
            <person name="Willadsen P."/>
            <person name="Lingelbach K."/>
            <person name="Shiels B."/>
            <person name="Tait A."/>
            <person name="Berriman M."/>
            <person name="Allred D.R."/>
            <person name="Pain A."/>
        </authorList>
    </citation>
    <scope>NUCLEOTIDE SEQUENCE</scope>
    <source>
        <strain evidence="2">1802A</strain>
    </source>
</reference>
<accession>A0AAD9LEG5</accession>
<dbReference type="AlphaFoldDB" id="A0AAD9LEG5"/>
<evidence type="ECO:0000313" key="2">
    <source>
        <dbReference type="EMBL" id="KAK1932649.1"/>
    </source>
</evidence>
<protein>
    <submittedName>
        <fullName evidence="2">Uncharacterized protein</fullName>
    </submittedName>
</protein>
<comment type="caution">
    <text evidence="2">The sequence shown here is derived from an EMBL/GenBank/DDBJ whole genome shotgun (WGS) entry which is preliminary data.</text>
</comment>
<gene>
    <name evidence="2" type="ORF">X943_000143</name>
</gene>
<reference evidence="2" key="2">
    <citation type="submission" date="2021-05" db="EMBL/GenBank/DDBJ databases">
        <authorList>
            <person name="Pain A."/>
        </authorList>
    </citation>
    <scope>NUCLEOTIDE SEQUENCE</scope>
    <source>
        <strain evidence="2">1802A</strain>
    </source>
</reference>
<proteinExistence type="predicted"/>
<organism evidence="2 3">
    <name type="scientific">Babesia divergens</name>
    <dbReference type="NCBI Taxonomy" id="32595"/>
    <lineage>
        <taxon>Eukaryota</taxon>
        <taxon>Sar</taxon>
        <taxon>Alveolata</taxon>
        <taxon>Apicomplexa</taxon>
        <taxon>Aconoidasida</taxon>
        <taxon>Piroplasmida</taxon>
        <taxon>Babesiidae</taxon>
        <taxon>Babesia</taxon>
    </lineage>
</organism>
<keyword evidence="3" id="KW-1185">Reference proteome</keyword>
<dbReference type="Proteomes" id="UP001195914">
    <property type="component" value="Unassembled WGS sequence"/>
</dbReference>
<dbReference type="EMBL" id="JAHBMH010000073">
    <property type="protein sequence ID" value="KAK1932649.1"/>
    <property type="molecule type" value="Genomic_DNA"/>
</dbReference>
<keyword evidence="1" id="KW-0732">Signal</keyword>
<feature type="chain" id="PRO_5042016940" evidence="1">
    <location>
        <begin position="23"/>
        <end position="83"/>
    </location>
</feature>
<sequence length="83" mass="9318">MKAATTLSILLAILMGWMNATADYVGRQTCISKCLQNNKGKFMRPMHRVMCKLYCTPRHGAKLTGDETNIHPSLNGRDAIYNM</sequence>
<name>A0AAD9LEG5_BABDI</name>